<feature type="domain" description="DNA replication/recombination mediator RecO N-terminal" evidence="8">
    <location>
        <begin position="1"/>
        <end position="80"/>
    </location>
</feature>
<accession>A0ABT8LIA3</accession>
<evidence type="ECO:0000259" key="8">
    <source>
        <dbReference type="Pfam" id="PF11967"/>
    </source>
</evidence>
<evidence type="ECO:0000256" key="3">
    <source>
        <dbReference type="ARBA" id="ARBA00022763"/>
    </source>
</evidence>
<evidence type="ECO:0000256" key="4">
    <source>
        <dbReference type="ARBA" id="ARBA00023172"/>
    </source>
</evidence>
<dbReference type="Pfam" id="PF11967">
    <property type="entry name" value="RecO_N"/>
    <property type="match status" value="1"/>
</dbReference>
<keyword evidence="10" id="KW-1185">Reference proteome</keyword>
<keyword evidence="4 7" id="KW-0233">DNA recombination</keyword>
<dbReference type="SUPFAM" id="SSF57863">
    <property type="entry name" value="ArfGap/RecO-like zinc finger"/>
    <property type="match status" value="1"/>
</dbReference>
<comment type="similarity">
    <text evidence="1 7">Belongs to the RecO family.</text>
</comment>
<evidence type="ECO:0000256" key="5">
    <source>
        <dbReference type="ARBA" id="ARBA00023204"/>
    </source>
</evidence>
<dbReference type="InterPro" id="IPR037278">
    <property type="entry name" value="ARFGAP/RecO"/>
</dbReference>
<evidence type="ECO:0000313" key="9">
    <source>
        <dbReference type="EMBL" id="MDN5215988.1"/>
    </source>
</evidence>
<dbReference type="Pfam" id="PF02565">
    <property type="entry name" value="RecO_C"/>
    <property type="match status" value="1"/>
</dbReference>
<evidence type="ECO:0000256" key="2">
    <source>
        <dbReference type="ARBA" id="ARBA00021310"/>
    </source>
</evidence>
<dbReference type="PANTHER" id="PTHR33991:SF1">
    <property type="entry name" value="DNA REPAIR PROTEIN RECO"/>
    <property type="match status" value="1"/>
</dbReference>
<sequence>MLYKTQGIVLNYIKYRETSIIVRIYTESFGLTSYIVNGVRSKKARHKIAFFQPLTLLDMVVYHKKNTQLNRVSELKCLEPLMHLPTDIKKSSMAIFITEILIKSLKGEEENQALFHFLHQSILILENMPDNFQNFHLQFLLKLCGFLGFAPASAHEISTQLAAAGAKASISDEEENVIDLFIKEGYDNKIKINNRFRRAILYHVLAFYKIHIESFGEVKSMTILNEVLN</sequence>
<dbReference type="Proteomes" id="UP001172083">
    <property type="component" value="Unassembled WGS sequence"/>
</dbReference>
<dbReference type="InterPro" id="IPR042242">
    <property type="entry name" value="RecO_C"/>
</dbReference>
<evidence type="ECO:0000256" key="6">
    <source>
        <dbReference type="ARBA" id="ARBA00033409"/>
    </source>
</evidence>
<organism evidence="9 10">
    <name type="scientific">Agaribacillus aureus</name>
    <dbReference type="NCBI Taxonomy" id="3051825"/>
    <lineage>
        <taxon>Bacteria</taxon>
        <taxon>Pseudomonadati</taxon>
        <taxon>Bacteroidota</taxon>
        <taxon>Cytophagia</taxon>
        <taxon>Cytophagales</taxon>
        <taxon>Splendidivirgaceae</taxon>
        <taxon>Agaribacillus</taxon>
    </lineage>
</organism>
<dbReference type="HAMAP" id="MF_00201">
    <property type="entry name" value="RecO"/>
    <property type="match status" value="1"/>
</dbReference>
<evidence type="ECO:0000313" key="10">
    <source>
        <dbReference type="Proteomes" id="UP001172083"/>
    </source>
</evidence>
<comment type="caution">
    <text evidence="9">The sequence shown here is derived from an EMBL/GenBank/DDBJ whole genome shotgun (WGS) entry which is preliminary data.</text>
</comment>
<dbReference type="Gene3D" id="1.20.1440.120">
    <property type="entry name" value="Recombination protein O, C-terminal domain"/>
    <property type="match status" value="1"/>
</dbReference>
<keyword evidence="5 7" id="KW-0234">DNA repair</keyword>
<dbReference type="Gene3D" id="2.40.50.140">
    <property type="entry name" value="Nucleic acid-binding proteins"/>
    <property type="match status" value="1"/>
</dbReference>
<name>A0ABT8LIA3_9BACT</name>
<dbReference type="InterPro" id="IPR022572">
    <property type="entry name" value="DNA_rep/recomb_RecO_N"/>
</dbReference>
<dbReference type="RefSeq" id="WP_346761323.1">
    <property type="nucleotide sequence ID" value="NZ_JAUJEB010000007.1"/>
</dbReference>
<dbReference type="InterPro" id="IPR003717">
    <property type="entry name" value="RecO"/>
</dbReference>
<dbReference type="NCBIfam" id="TIGR00613">
    <property type="entry name" value="reco"/>
    <property type="match status" value="1"/>
</dbReference>
<reference evidence="9" key="1">
    <citation type="submission" date="2023-06" db="EMBL/GenBank/DDBJ databases">
        <title>Genomic of Agaribacillus aureum.</title>
        <authorList>
            <person name="Wang G."/>
        </authorList>
    </citation>
    <scope>NUCLEOTIDE SEQUENCE</scope>
    <source>
        <strain evidence="9">BMA12</strain>
    </source>
</reference>
<dbReference type="PANTHER" id="PTHR33991">
    <property type="entry name" value="DNA REPAIR PROTEIN RECO"/>
    <property type="match status" value="1"/>
</dbReference>
<keyword evidence="3 7" id="KW-0227">DNA damage</keyword>
<evidence type="ECO:0000256" key="7">
    <source>
        <dbReference type="HAMAP-Rule" id="MF_00201"/>
    </source>
</evidence>
<gene>
    <name evidence="7 9" type="primary">recO</name>
    <name evidence="9" type="ORF">QQ020_28175</name>
</gene>
<protein>
    <recommendedName>
        <fullName evidence="2 7">DNA repair protein RecO</fullName>
    </recommendedName>
    <alternativeName>
        <fullName evidence="6 7">Recombination protein O</fullName>
    </alternativeName>
</protein>
<dbReference type="SUPFAM" id="SSF50249">
    <property type="entry name" value="Nucleic acid-binding proteins"/>
    <property type="match status" value="1"/>
</dbReference>
<proteinExistence type="inferred from homology"/>
<dbReference type="InterPro" id="IPR012340">
    <property type="entry name" value="NA-bd_OB-fold"/>
</dbReference>
<evidence type="ECO:0000256" key="1">
    <source>
        <dbReference type="ARBA" id="ARBA00007452"/>
    </source>
</evidence>
<dbReference type="EMBL" id="JAUJEB010000007">
    <property type="protein sequence ID" value="MDN5215988.1"/>
    <property type="molecule type" value="Genomic_DNA"/>
</dbReference>
<comment type="function">
    <text evidence="7">Involved in DNA repair and RecF pathway recombination.</text>
</comment>